<keyword evidence="8" id="KW-1185">Reference proteome</keyword>
<comment type="subcellular location">
    <subcellularLocation>
        <location evidence="1">Cell membrane</location>
        <topology evidence="1">Multi-pass membrane protein</topology>
    </subcellularLocation>
</comment>
<comment type="caution">
    <text evidence="7">The sequence shown here is derived from an EMBL/GenBank/DDBJ whole genome shotgun (WGS) entry which is preliminary data.</text>
</comment>
<evidence type="ECO:0000313" key="7">
    <source>
        <dbReference type="EMBL" id="REG10402.1"/>
    </source>
</evidence>
<feature type="transmembrane region" description="Helical" evidence="6">
    <location>
        <begin position="231"/>
        <end position="251"/>
    </location>
</feature>
<keyword evidence="5 6" id="KW-0472">Membrane</keyword>
<organism evidence="7 8">
    <name type="scientific">Pelolinea submarina</name>
    <dbReference type="NCBI Taxonomy" id="913107"/>
    <lineage>
        <taxon>Bacteria</taxon>
        <taxon>Bacillati</taxon>
        <taxon>Chloroflexota</taxon>
        <taxon>Anaerolineae</taxon>
        <taxon>Anaerolineales</taxon>
        <taxon>Anaerolineaceae</taxon>
        <taxon>Pelolinea</taxon>
    </lineage>
</organism>
<dbReference type="CDD" id="cd06579">
    <property type="entry name" value="TM_PBP1_transp_AraH_like"/>
    <property type="match status" value="1"/>
</dbReference>
<feature type="transmembrane region" description="Helical" evidence="6">
    <location>
        <begin position="12"/>
        <end position="34"/>
    </location>
</feature>
<feature type="transmembrane region" description="Helical" evidence="6">
    <location>
        <begin position="40"/>
        <end position="58"/>
    </location>
</feature>
<feature type="transmembrane region" description="Helical" evidence="6">
    <location>
        <begin position="205"/>
        <end position="225"/>
    </location>
</feature>
<dbReference type="GO" id="GO:0022857">
    <property type="term" value="F:transmembrane transporter activity"/>
    <property type="evidence" value="ECO:0007669"/>
    <property type="project" value="InterPro"/>
</dbReference>
<protein>
    <submittedName>
        <fullName evidence="7">Monosaccharide ABC transporter membrane protein (CUT2 family)</fullName>
    </submittedName>
</protein>
<evidence type="ECO:0000256" key="2">
    <source>
        <dbReference type="ARBA" id="ARBA00022475"/>
    </source>
</evidence>
<dbReference type="EMBL" id="QUMS01000001">
    <property type="protein sequence ID" value="REG10402.1"/>
    <property type="molecule type" value="Genomic_DNA"/>
</dbReference>
<feature type="transmembrane region" description="Helical" evidence="6">
    <location>
        <begin position="160"/>
        <end position="178"/>
    </location>
</feature>
<feature type="transmembrane region" description="Helical" evidence="6">
    <location>
        <begin position="115"/>
        <end position="135"/>
    </location>
</feature>
<name>A0A347ZUN1_9CHLR</name>
<feature type="transmembrane region" description="Helical" evidence="6">
    <location>
        <begin position="263"/>
        <end position="281"/>
    </location>
</feature>
<keyword evidence="3 6" id="KW-0812">Transmembrane</keyword>
<accession>A0A347ZUN1</accession>
<keyword evidence="4 6" id="KW-1133">Transmembrane helix</keyword>
<feature type="transmembrane region" description="Helical" evidence="6">
    <location>
        <begin position="287"/>
        <end position="307"/>
    </location>
</feature>
<evidence type="ECO:0000313" key="8">
    <source>
        <dbReference type="Proteomes" id="UP000256388"/>
    </source>
</evidence>
<sequence>MKKNNGLLQKYAVFAILILLFVIFSICAKSFLMLDNLMNLLVQSTILGIVGFGLVFIMIAGEIDLSYAGSIPLEGAVFASLLANGKPYFVALLAAVGIGLTISFIVSQLVTRFKLVSYITTIAMMFLLQGIWYVLTGGKNVFLSEEMLNREFIFGNIGPFPRIVLLYVLLFVLLYLLSEHTPFGLRLRAVGSDPESTRAAGLNPILYKTLAFLFGGVIFTIGAILTTARMSGALATSGSSLLMPVMTVAFVGQTFLGMGRPNIPGVFLASLLLAMIDNAFVLMQLPIWSVPMANGVILISAIFLANIGKNEIIQIKF</sequence>
<feature type="transmembrane region" description="Helical" evidence="6">
    <location>
        <begin position="88"/>
        <end position="106"/>
    </location>
</feature>
<evidence type="ECO:0000256" key="5">
    <source>
        <dbReference type="ARBA" id="ARBA00023136"/>
    </source>
</evidence>
<dbReference type="GO" id="GO:0005886">
    <property type="term" value="C:plasma membrane"/>
    <property type="evidence" value="ECO:0007669"/>
    <property type="project" value="UniProtKB-SubCell"/>
</dbReference>
<dbReference type="AlphaFoldDB" id="A0A347ZUN1"/>
<dbReference type="Pfam" id="PF02653">
    <property type="entry name" value="BPD_transp_2"/>
    <property type="match status" value="1"/>
</dbReference>
<evidence type="ECO:0000256" key="3">
    <source>
        <dbReference type="ARBA" id="ARBA00022692"/>
    </source>
</evidence>
<dbReference type="InterPro" id="IPR001851">
    <property type="entry name" value="ABC_transp_permease"/>
</dbReference>
<dbReference type="PANTHER" id="PTHR32196">
    <property type="entry name" value="ABC TRANSPORTER PERMEASE PROTEIN YPHD-RELATED-RELATED"/>
    <property type="match status" value="1"/>
</dbReference>
<reference evidence="7 8" key="1">
    <citation type="submission" date="2018-08" db="EMBL/GenBank/DDBJ databases">
        <title>Genomic Encyclopedia of Type Strains, Phase IV (KMG-IV): sequencing the most valuable type-strain genomes for metagenomic binning, comparative biology and taxonomic classification.</title>
        <authorList>
            <person name="Goeker M."/>
        </authorList>
    </citation>
    <scope>NUCLEOTIDE SEQUENCE [LARGE SCALE GENOMIC DNA]</scope>
    <source>
        <strain evidence="7 8">DSM 23923</strain>
    </source>
</reference>
<proteinExistence type="predicted"/>
<evidence type="ECO:0000256" key="1">
    <source>
        <dbReference type="ARBA" id="ARBA00004651"/>
    </source>
</evidence>
<dbReference type="RefSeq" id="WP_116223586.1">
    <property type="nucleotide sequence ID" value="NZ_AP018437.1"/>
</dbReference>
<gene>
    <name evidence="7" type="ORF">DFR64_0260</name>
</gene>
<evidence type="ECO:0000256" key="6">
    <source>
        <dbReference type="SAM" id="Phobius"/>
    </source>
</evidence>
<keyword evidence="2" id="KW-1003">Cell membrane</keyword>
<evidence type="ECO:0000256" key="4">
    <source>
        <dbReference type="ARBA" id="ARBA00022989"/>
    </source>
</evidence>
<dbReference type="OrthoDB" id="9813906at2"/>
<dbReference type="Proteomes" id="UP000256388">
    <property type="component" value="Unassembled WGS sequence"/>
</dbReference>